<feature type="binding site" evidence="6">
    <location>
        <position position="127"/>
    </location>
    <ligand>
        <name>S-adenosyl-L-methionine</name>
        <dbReference type="ChEBI" id="CHEBI:59789"/>
    </ligand>
</feature>
<keyword evidence="1" id="KW-0963">Cytoplasm</keyword>
<evidence type="ECO:0000256" key="3">
    <source>
        <dbReference type="ARBA" id="ARBA00022679"/>
    </source>
</evidence>
<dbReference type="GO" id="GO:0008173">
    <property type="term" value="F:RNA methyltransferase activity"/>
    <property type="evidence" value="ECO:0007669"/>
    <property type="project" value="InterPro"/>
</dbReference>
<sequence length="457" mass="52331">MNLPDDFIIRTKPLLREEWNELIAALSSDSPTSIRLSRKKGKGISGVKVPWCETGYYLDKRPQFTFDPLFHAGCYYVQEASSMFVGQALKQYVEGDVRVLDLCAAPGGKSTLIADLLNKDSLLVSNEVIRSRANVLSENMTKWGNPNVVVINNDPAQIGKLKGFFDIILVDAPCSGEGMFRKDEGAISEWSVDNVRLCKERQQRILADIWPALKPDGLLLYSTCTYNQEENEENVEWIRDELGAEVLPVDIQEEWGISPSFVEDIPAYRFFPHKTKGEGFFFALLRKQQEEGVRTDFRRKRNEKKNRVELPDQYKDYISDKEQFVFYSKGDSWYAFTEELYNDVCILNSSLNIVSEGICLGEFKGKDFIPAQSLALSNYLNVKAFETYDMDWKTAISYLRKEALILQDIPKGYILLTYKNIPIGFVKNIGNRANNLYPQEWRIRSANIPESEVNVMD</sequence>
<feature type="binding site" evidence="6">
    <location>
        <position position="154"/>
    </location>
    <ligand>
        <name>S-adenosyl-L-methionine</name>
        <dbReference type="ChEBI" id="CHEBI:59789"/>
    </ligand>
</feature>
<dbReference type="Gene3D" id="3.40.50.150">
    <property type="entry name" value="Vaccinia Virus protein VP39"/>
    <property type="match status" value="1"/>
</dbReference>
<feature type="binding site" evidence="6">
    <location>
        <position position="171"/>
    </location>
    <ligand>
        <name>S-adenosyl-L-methionine</name>
        <dbReference type="ChEBI" id="CHEBI:59789"/>
    </ligand>
</feature>
<dbReference type="PANTHER" id="PTHR22807:SF30">
    <property type="entry name" value="28S RRNA (CYTOSINE(4447)-C(5))-METHYLTRANSFERASE-RELATED"/>
    <property type="match status" value="1"/>
</dbReference>
<dbReference type="InterPro" id="IPR001678">
    <property type="entry name" value="MeTrfase_RsmB-F_NOP2_dom"/>
</dbReference>
<dbReference type="InterPro" id="IPR031341">
    <property type="entry name" value="Methyltr_RsmF_N"/>
</dbReference>
<keyword evidence="3 6" id="KW-0808">Transferase</keyword>
<dbReference type="InterPro" id="IPR027391">
    <property type="entry name" value="Nol1_Nop2_Fmu_2"/>
</dbReference>
<dbReference type="InterPro" id="IPR029063">
    <property type="entry name" value="SAM-dependent_MTases_sf"/>
</dbReference>
<dbReference type="GO" id="GO:0003723">
    <property type="term" value="F:RNA binding"/>
    <property type="evidence" value="ECO:0007669"/>
    <property type="project" value="UniProtKB-UniRule"/>
</dbReference>
<keyword evidence="4 6" id="KW-0949">S-adenosyl-L-methionine</keyword>
<evidence type="ECO:0000259" key="7">
    <source>
        <dbReference type="PROSITE" id="PS51686"/>
    </source>
</evidence>
<dbReference type="EMBL" id="FLUM01000003">
    <property type="protein sequence ID" value="SBW05283.1"/>
    <property type="molecule type" value="Genomic_DNA"/>
</dbReference>
<keyword evidence="5 6" id="KW-0694">RNA-binding</keyword>
<dbReference type="Pfam" id="PF01189">
    <property type="entry name" value="Methyltr_RsmB-F"/>
    <property type="match status" value="1"/>
</dbReference>
<organism evidence="8">
    <name type="scientific">uncultured Dysgonomonas sp</name>
    <dbReference type="NCBI Taxonomy" id="206096"/>
    <lineage>
        <taxon>Bacteria</taxon>
        <taxon>Pseudomonadati</taxon>
        <taxon>Bacteroidota</taxon>
        <taxon>Bacteroidia</taxon>
        <taxon>Bacteroidales</taxon>
        <taxon>Dysgonomonadaceae</taxon>
        <taxon>Dysgonomonas</taxon>
        <taxon>environmental samples</taxon>
    </lineage>
</organism>
<evidence type="ECO:0000256" key="6">
    <source>
        <dbReference type="PROSITE-ProRule" id="PRU01023"/>
    </source>
</evidence>
<dbReference type="AlphaFoldDB" id="A0A212K0U0"/>
<dbReference type="PRINTS" id="PR02008">
    <property type="entry name" value="RCMTFAMILY"/>
</dbReference>
<dbReference type="GO" id="GO:0001510">
    <property type="term" value="P:RNA methylation"/>
    <property type="evidence" value="ECO:0007669"/>
    <property type="project" value="InterPro"/>
</dbReference>
<dbReference type="Pfam" id="PF13636">
    <property type="entry name" value="Methyltranf_PUA"/>
    <property type="match status" value="1"/>
</dbReference>
<dbReference type="Pfam" id="PF17125">
    <property type="entry name" value="Methyltr_RsmF_N"/>
    <property type="match status" value="1"/>
</dbReference>
<proteinExistence type="inferred from homology"/>
<dbReference type="SUPFAM" id="SSF53335">
    <property type="entry name" value="S-adenosyl-L-methionine-dependent methyltransferases"/>
    <property type="match status" value="1"/>
</dbReference>
<dbReference type="Gene3D" id="3.30.70.1170">
    <property type="entry name" value="Sun protein, domain 3"/>
    <property type="match status" value="1"/>
</dbReference>
<evidence type="ECO:0000256" key="1">
    <source>
        <dbReference type="ARBA" id="ARBA00022490"/>
    </source>
</evidence>
<comment type="similarity">
    <text evidence="6">Belongs to the class I-like SAM-binding methyltransferase superfamily. RsmB/NOP family.</text>
</comment>
<dbReference type="Gene3D" id="2.30.130.60">
    <property type="match status" value="1"/>
</dbReference>
<feature type="binding site" evidence="6">
    <location>
        <begin position="103"/>
        <end position="109"/>
    </location>
    <ligand>
        <name>S-adenosyl-L-methionine</name>
        <dbReference type="ChEBI" id="CHEBI:59789"/>
    </ligand>
</feature>
<protein>
    <recommendedName>
        <fullName evidence="7">SAM-dependent MTase RsmB/NOP-type domain-containing protein</fullName>
    </recommendedName>
</protein>
<name>A0A212K0U0_9BACT</name>
<keyword evidence="2 6" id="KW-0489">Methyltransferase</keyword>
<dbReference type="InterPro" id="IPR049560">
    <property type="entry name" value="MeTrfase_RsmB-F_NOP2_cat"/>
</dbReference>
<dbReference type="CDD" id="cd02440">
    <property type="entry name" value="AdoMet_MTases"/>
    <property type="match status" value="1"/>
</dbReference>
<evidence type="ECO:0000256" key="2">
    <source>
        <dbReference type="ARBA" id="ARBA00022603"/>
    </source>
</evidence>
<gene>
    <name evidence="8" type="ORF">KL86DYS1_31070</name>
</gene>
<feature type="active site" description="Nucleophile" evidence="6">
    <location>
        <position position="224"/>
    </location>
</feature>
<evidence type="ECO:0000256" key="4">
    <source>
        <dbReference type="ARBA" id="ARBA00022691"/>
    </source>
</evidence>
<dbReference type="RefSeq" id="WP_296945135.1">
    <property type="nucleotide sequence ID" value="NZ_LT599032.1"/>
</dbReference>
<dbReference type="PROSITE" id="PS51686">
    <property type="entry name" value="SAM_MT_RSMB_NOP"/>
    <property type="match status" value="1"/>
</dbReference>
<dbReference type="InterPro" id="IPR023267">
    <property type="entry name" value="RCMT"/>
</dbReference>
<feature type="domain" description="SAM-dependent MTase RsmB/NOP-type" evidence="7">
    <location>
        <begin position="1"/>
        <end position="288"/>
    </location>
</feature>
<accession>A0A212K0U0</accession>
<dbReference type="PANTHER" id="PTHR22807">
    <property type="entry name" value="NOP2 YEAST -RELATED NOL1/NOP2/FMU SUN DOMAIN-CONTAINING"/>
    <property type="match status" value="1"/>
</dbReference>
<evidence type="ECO:0000256" key="5">
    <source>
        <dbReference type="ARBA" id="ARBA00022884"/>
    </source>
</evidence>
<evidence type="ECO:0000313" key="8">
    <source>
        <dbReference type="EMBL" id="SBW05283.1"/>
    </source>
</evidence>
<reference evidence="8" key="1">
    <citation type="submission" date="2016-04" db="EMBL/GenBank/DDBJ databases">
        <authorList>
            <person name="Evans L.H."/>
            <person name="Alamgir A."/>
            <person name="Owens N."/>
            <person name="Weber N.D."/>
            <person name="Virtaneva K."/>
            <person name="Barbian K."/>
            <person name="Babar A."/>
            <person name="Rosenke K."/>
        </authorList>
    </citation>
    <scope>NUCLEOTIDE SEQUENCE</scope>
    <source>
        <strain evidence="8">86-1</strain>
    </source>
</reference>